<dbReference type="Proteomes" id="UP001145087">
    <property type="component" value="Unassembled WGS sequence"/>
</dbReference>
<protein>
    <submittedName>
        <fullName evidence="1">Uncharacterized protein</fullName>
    </submittedName>
</protein>
<organism evidence="1 2">
    <name type="scientific">Draconibacterium aestuarii</name>
    <dbReference type="NCBI Taxonomy" id="2998507"/>
    <lineage>
        <taxon>Bacteria</taxon>
        <taxon>Pseudomonadati</taxon>
        <taxon>Bacteroidota</taxon>
        <taxon>Bacteroidia</taxon>
        <taxon>Marinilabiliales</taxon>
        <taxon>Prolixibacteraceae</taxon>
        <taxon>Draconibacterium</taxon>
    </lineage>
</organism>
<dbReference type="RefSeq" id="WP_343331558.1">
    <property type="nucleotide sequence ID" value="NZ_JAPOHD010000005.1"/>
</dbReference>
<evidence type="ECO:0000313" key="1">
    <source>
        <dbReference type="EMBL" id="MCY1719223.1"/>
    </source>
</evidence>
<evidence type="ECO:0000313" key="2">
    <source>
        <dbReference type="Proteomes" id="UP001145087"/>
    </source>
</evidence>
<dbReference type="EMBL" id="JAPOHD010000005">
    <property type="protein sequence ID" value="MCY1719223.1"/>
    <property type="molecule type" value="Genomic_DNA"/>
</dbReference>
<accession>A0A9X3F2L3</accession>
<comment type="caution">
    <text evidence="1">The sequence shown here is derived from an EMBL/GenBank/DDBJ whole genome shotgun (WGS) entry which is preliminary data.</text>
</comment>
<sequence length="538" mass="64090">MKDLLFKDIVRWLTNDLRQESWTTVYKDLDLETDWFRICGILVPKDLKSKFLEHGEWSLNTTQFKPDFVHYADEDPKYFRWGIDLGYEPLIYQRFYNNIYPTTYEIIEEFKLYFNLYFDSKSNTYIAVDDYSNENTIIVKTPNEIKIRTSSLREFLSAKKMSLGLQLDYFRFSSLEFETHNLNEDDYFENVGKDFCYNITFQKSDYFNEEAKKINSRLLAKKIISDFSKFKPKHWTDKFENKEYCDFIISEDIDTGQVITNTCNPDKLADFFGKNPDSPQFLTSIFFKREVLLKYYQDTKKYTVSDGTLFYKGSWHLEIDNNHPNAILVYLGDLGRNLPYEEQLYWRSFNIPPNGYMSEVKFNRDFLSISNPPRSLDLIFKSKFKTFKINWLEKFGFSLFNELAEKDYHCLKSIRLPLYEDNSEFDNLILNLTKILIDYINEKELNKRIKTTDKNVQGIGKLELFLKETYPSPQNVIPFLRQLQRLRSKGSAHRKGKDYLTILKELGIENKTYLESFEIILKKAIKAIDELNEIEHDV</sequence>
<name>A0A9X3F2L3_9BACT</name>
<keyword evidence="2" id="KW-1185">Reference proteome</keyword>
<gene>
    <name evidence="1" type="ORF">OU798_02665</name>
</gene>
<reference evidence="1" key="1">
    <citation type="submission" date="2022-11" db="EMBL/GenBank/DDBJ databases">
        <title>Marilongibacter aestuarii gen. nov., sp. nov., isolated from tidal flat sediment.</title>
        <authorList>
            <person name="Jiayan W."/>
        </authorList>
    </citation>
    <scope>NUCLEOTIDE SEQUENCE</scope>
    <source>
        <strain evidence="1">Z1-6</strain>
    </source>
</reference>
<dbReference type="AlphaFoldDB" id="A0A9X3F2L3"/>
<proteinExistence type="predicted"/>